<sequence>MKLSTHYSETKFKSFTFEEQIGALNKLILSLEKNLTEAEKRSQIIEHILELYLLVEKPLPQKMQLFIKELNPHLSPHQLLNKLYFYCDGALRKDSQMALSTEKEKVILDPDIRQKAKRITVICDNLRSVFNVGSLFRTAECLGIGKIIVCGITPTPEHSNMPKTAMGTEKLVAWQYFPSTTEAIAFCHQEGFFIYALETIDNAKSVFQTVYQFPLAIVIGNEALGIESSILELCDEFITLPQLGWKNSLNVGVATGIVLYQILFGGFNG</sequence>
<evidence type="ECO:0000256" key="3">
    <source>
        <dbReference type="ARBA" id="ARBA00022679"/>
    </source>
</evidence>
<keyword evidence="4" id="KW-0949">S-adenosyl-L-methionine</keyword>
<dbReference type="HOGENOM" id="CLU_082656_0_0_0"/>
<dbReference type="EC" id="2.1.1.-" evidence="8"/>
<keyword evidence="1" id="KW-0820">tRNA-binding</keyword>
<dbReference type="EMBL" id="CU466930">
    <property type="protein sequence ID" value="CAO81040.1"/>
    <property type="molecule type" value="Genomic_DNA"/>
</dbReference>
<accession>B0VI64</accession>
<dbReference type="PANTHER" id="PTHR43453:SF1">
    <property type="entry name" value="TRNA_RRNA METHYLTRANSFERASE SPOU TYPE DOMAIN-CONTAINING PROTEIN"/>
    <property type="match status" value="1"/>
</dbReference>
<dbReference type="InterPro" id="IPR033671">
    <property type="entry name" value="TrmH"/>
</dbReference>
<dbReference type="STRING" id="459349.CLOAM1178"/>
<keyword evidence="5" id="KW-0819">tRNA processing</keyword>
<evidence type="ECO:0000259" key="7">
    <source>
        <dbReference type="Pfam" id="PF00588"/>
    </source>
</evidence>
<dbReference type="OrthoDB" id="9795352at2"/>
<dbReference type="Gene3D" id="3.40.1280.10">
    <property type="match status" value="1"/>
</dbReference>
<keyword evidence="3 8" id="KW-0808">Transferase</keyword>
<dbReference type="SUPFAM" id="SSF75217">
    <property type="entry name" value="alpha/beta knot"/>
    <property type="match status" value="1"/>
</dbReference>
<dbReference type="CDD" id="cd18097">
    <property type="entry name" value="SpoU-like"/>
    <property type="match status" value="1"/>
</dbReference>
<dbReference type="PANTHER" id="PTHR43453">
    <property type="entry name" value="RRNA METHYLASE-LIKE"/>
    <property type="match status" value="1"/>
</dbReference>
<keyword evidence="9" id="KW-1185">Reference proteome</keyword>
<evidence type="ECO:0000256" key="1">
    <source>
        <dbReference type="ARBA" id="ARBA00022555"/>
    </source>
</evidence>
<dbReference type="InterPro" id="IPR029028">
    <property type="entry name" value="Alpha/beta_knot_MTases"/>
</dbReference>
<organism evidence="8 9">
    <name type="scientific">Cloacimonas acidaminovorans (strain Evry)</name>
    <dbReference type="NCBI Taxonomy" id="459349"/>
    <lineage>
        <taxon>Bacteria</taxon>
        <taxon>Pseudomonadati</taxon>
        <taxon>Candidatus Cloacimonadota</taxon>
        <taxon>Candidatus Cloacimonadia</taxon>
        <taxon>Candidatus Cloacimonadales</taxon>
        <taxon>Candidatus Cloacimonadaceae</taxon>
        <taxon>Candidatus Cloacimonas</taxon>
    </lineage>
</organism>
<evidence type="ECO:0000256" key="4">
    <source>
        <dbReference type="ARBA" id="ARBA00022691"/>
    </source>
</evidence>
<name>B0VI64_CLOAI</name>
<dbReference type="KEGG" id="caci:CLOAM1178"/>
<reference evidence="8 9" key="1">
    <citation type="journal article" date="2008" name="J. Bacteriol.">
        <title>'Candidatus Cloacamonas acidaminovorans': genome sequence reconstruction provides a first glimpse of a new bacterial division.</title>
        <authorList>
            <person name="Pelletier E."/>
            <person name="Kreimeyer A."/>
            <person name="Bocs S."/>
            <person name="Rouy Z."/>
            <person name="Gyapay G."/>
            <person name="Chouari R."/>
            <person name="Riviere D."/>
            <person name="Ganesan A."/>
            <person name="Daegelen P."/>
            <person name="Sghir A."/>
            <person name="Cohen G.N."/>
            <person name="Medigue C."/>
            <person name="Weissenbach J."/>
            <person name="Le Paslier D."/>
        </authorList>
    </citation>
    <scope>NUCLEOTIDE SEQUENCE [LARGE SCALE GENOMIC DNA]</scope>
    <source>
        <strain evidence="9">Evry</strain>
    </source>
</reference>
<dbReference type="Pfam" id="PF00588">
    <property type="entry name" value="SpoU_methylase"/>
    <property type="match status" value="1"/>
</dbReference>
<protein>
    <submittedName>
        <fullName evidence="8">tRNA/rRNA methyltransferase</fullName>
        <ecNumber evidence="8">2.1.1.-</ecNumber>
    </submittedName>
</protein>
<evidence type="ECO:0000313" key="9">
    <source>
        <dbReference type="Proteomes" id="UP000002019"/>
    </source>
</evidence>
<dbReference type="GO" id="GO:0002938">
    <property type="term" value="P:tRNA guanine ribose methylation"/>
    <property type="evidence" value="ECO:0007669"/>
    <property type="project" value="TreeGrafter"/>
</dbReference>
<evidence type="ECO:0000256" key="6">
    <source>
        <dbReference type="ARBA" id="ARBA00022884"/>
    </source>
</evidence>
<dbReference type="AlphaFoldDB" id="B0VI64"/>
<proteinExistence type="predicted"/>
<evidence type="ECO:0000313" key="8">
    <source>
        <dbReference type="EMBL" id="CAO81040.1"/>
    </source>
</evidence>
<dbReference type="eggNOG" id="COG0566">
    <property type="taxonomic scope" value="Bacteria"/>
</dbReference>
<dbReference type="InterPro" id="IPR029026">
    <property type="entry name" value="tRNA_m1G_MTases_N"/>
</dbReference>
<dbReference type="Proteomes" id="UP000002019">
    <property type="component" value="Chromosome"/>
</dbReference>
<feature type="domain" description="tRNA/rRNA methyltransferase SpoU type" evidence="7">
    <location>
        <begin position="119"/>
        <end position="260"/>
    </location>
</feature>
<keyword evidence="6" id="KW-0694">RNA-binding</keyword>
<dbReference type="GO" id="GO:0000049">
    <property type="term" value="F:tRNA binding"/>
    <property type="evidence" value="ECO:0007669"/>
    <property type="project" value="UniProtKB-KW"/>
</dbReference>
<dbReference type="GO" id="GO:0008173">
    <property type="term" value="F:RNA methyltransferase activity"/>
    <property type="evidence" value="ECO:0007669"/>
    <property type="project" value="InterPro"/>
</dbReference>
<dbReference type="RefSeq" id="WP_015424898.1">
    <property type="nucleotide sequence ID" value="NC_020449.1"/>
</dbReference>
<evidence type="ECO:0000256" key="2">
    <source>
        <dbReference type="ARBA" id="ARBA00022603"/>
    </source>
</evidence>
<gene>
    <name evidence="8" type="ordered locus">CLOAM1178</name>
</gene>
<dbReference type="InterPro" id="IPR001537">
    <property type="entry name" value="SpoU_MeTrfase"/>
</dbReference>
<keyword evidence="2 8" id="KW-0489">Methyltransferase</keyword>
<evidence type="ECO:0000256" key="5">
    <source>
        <dbReference type="ARBA" id="ARBA00022694"/>
    </source>
</evidence>